<name>D5WBM8_PARAM</name>
<sequence length="82" mass="9701">MTLLTMEESALALADRHIVEALQRIALQEKRVHDQQKYGRDSSQSEKLLCIMRDILCSFTEHRRQIEEELERERRLLKPLGP</sequence>
<evidence type="ECO:0000313" key="1">
    <source>
        <dbReference type="EMBL" id="ADG16406.1"/>
    </source>
</evidence>
<gene>
    <name evidence="1" type="ordered locus">BC1002_2351</name>
</gene>
<dbReference type="EMBL" id="CP002013">
    <property type="protein sequence ID" value="ADG16406.1"/>
    <property type="molecule type" value="Genomic_DNA"/>
</dbReference>
<accession>D5WBM8</accession>
<evidence type="ECO:0000313" key="2">
    <source>
        <dbReference type="Proteomes" id="UP000002190"/>
    </source>
</evidence>
<dbReference type="KEGG" id="bge:BC1002_2351"/>
<dbReference type="Proteomes" id="UP000002190">
    <property type="component" value="Chromosome 1"/>
</dbReference>
<reference evidence="1 2" key="1">
    <citation type="submission" date="2010-04" db="EMBL/GenBank/DDBJ databases">
        <title>Complete sequence of chromosome 1 of Burkholderia sp. CCGE1002.</title>
        <authorList>
            <consortium name="US DOE Joint Genome Institute"/>
            <person name="Lucas S."/>
            <person name="Copeland A."/>
            <person name="Lapidus A."/>
            <person name="Cheng J.-F."/>
            <person name="Bruce D."/>
            <person name="Goodwin L."/>
            <person name="Pitluck S."/>
            <person name="Chertkov O."/>
            <person name="Detter J.C."/>
            <person name="Han C."/>
            <person name="Tapia R."/>
            <person name="Land M."/>
            <person name="Hauser L."/>
            <person name="Kyrpides N."/>
            <person name="Ovchinnikova G."/>
            <person name="Martinez-Romero E."/>
            <person name="Hernandez M.A.R."/>
            <person name="Tiedje J.M."/>
            <person name="Woyke T."/>
        </authorList>
    </citation>
    <scope>NUCLEOTIDE SEQUENCE [LARGE SCALE GENOMIC DNA]</scope>
    <source>
        <strain evidence="1 2">CCGE1002</strain>
    </source>
</reference>
<dbReference type="AlphaFoldDB" id="D5WBM8"/>
<protein>
    <submittedName>
        <fullName evidence="1">Uncharacterized protein</fullName>
    </submittedName>
</protein>
<organism evidence="1 2">
    <name type="scientific">Paraburkholderia atlantica</name>
    <dbReference type="NCBI Taxonomy" id="2654982"/>
    <lineage>
        <taxon>Bacteria</taxon>
        <taxon>Pseudomonadati</taxon>
        <taxon>Pseudomonadota</taxon>
        <taxon>Betaproteobacteria</taxon>
        <taxon>Burkholderiales</taxon>
        <taxon>Burkholderiaceae</taxon>
        <taxon>Paraburkholderia</taxon>
    </lineage>
</organism>
<dbReference type="HOGENOM" id="CLU_2551856_0_0_4"/>
<proteinExistence type="predicted"/>
<reference evidence="1 2" key="2">
    <citation type="journal article" date="2012" name="J. Bacteriol.">
        <title>Genome Sequences of Burkholderia sp. Strains CCGE1002 and H160, Isolated from Legume Nodules in Mexico and Brazil.</title>
        <authorList>
            <person name="Ormeno-Orrillo E."/>
            <person name="Rogel M.A."/>
            <person name="Chueire L.M."/>
            <person name="Tiedje J.M."/>
            <person name="Martinez-Romero E."/>
            <person name="Hungria M."/>
        </authorList>
    </citation>
    <scope>NUCLEOTIDE SEQUENCE [LARGE SCALE GENOMIC DNA]</scope>
    <source>
        <strain evidence="1 2">CCGE1002</strain>
    </source>
</reference>